<accession>A0A084FX39</accession>
<dbReference type="PANTHER" id="PTHR37544:SF3">
    <property type="entry name" value="SPRAY"/>
    <property type="match status" value="1"/>
</dbReference>
<keyword evidence="2" id="KW-0812">Transmembrane</keyword>
<gene>
    <name evidence="3" type="ORF">SAPIO_CDS9586</name>
</gene>
<evidence type="ECO:0000313" key="3">
    <source>
        <dbReference type="EMBL" id="KEZ39651.1"/>
    </source>
</evidence>
<dbReference type="VEuPathDB" id="FungiDB:SAPIO_CDS9586"/>
<dbReference type="AlphaFoldDB" id="A0A084FX39"/>
<dbReference type="GeneID" id="27728658"/>
<dbReference type="InterPro" id="IPR021840">
    <property type="entry name" value="DUF3433"/>
</dbReference>
<dbReference type="Pfam" id="PF11915">
    <property type="entry name" value="DUF3433"/>
    <property type="match status" value="2"/>
</dbReference>
<keyword evidence="2" id="KW-1133">Transmembrane helix</keyword>
<keyword evidence="2" id="KW-0472">Membrane</keyword>
<keyword evidence="4" id="KW-1185">Reference proteome</keyword>
<dbReference type="HOGENOM" id="CLU_007916_0_0_1"/>
<evidence type="ECO:0000256" key="2">
    <source>
        <dbReference type="SAM" id="Phobius"/>
    </source>
</evidence>
<feature type="transmembrane region" description="Helical" evidence="2">
    <location>
        <begin position="55"/>
        <end position="72"/>
    </location>
</feature>
<evidence type="ECO:0000256" key="1">
    <source>
        <dbReference type="SAM" id="MobiDB-lite"/>
    </source>
</evidence>
<reference evidence="3 4" key="1">
    <citation type="journal article" date="2014" name="Genome Announc.">
        <title>Draft genome sequence of the pathogenic fungus Scedosporium apiospermum.</title>
        <authorList>
            <person name="Vandeputte P."/>
            <person name="Ghamrawi S."/>
            <person name="Rechenmann M."/>
            <person name="Iltis A."/>
            <person name="Giraud S."/>
            <person name="Fleury M."/>
            <person name="Thornton C."/>
            <person name="Delhaes L."/>
            <person name="Meyer W."/>
            <person name="Papon N."/>
            <person name="Bouchara J.P."/>
        </authorList>
    </citation>
    <scope>NUCLEOTIDE SEQUENCE [LARGE SCALE GENOMIC DNA]</scope>
    <source>
        <strain evidence="3 4">IHEM 14462</strain>
    </source>
</reference>
<protein>
    <submittedName>
        <fullName evidence="3">Uncharacterized protein</fullName>
    </submittedName>
</protein>
<sequence length="1123" mass="126014">MYSIIWNWVDLDVKRIQPWLELSRENGALAKESLSLDYPYDFIALVPFKATKRRHWTVSVSGTVLLLIFWALTPLQGAIFGTGPVQLRQPSSFSISAETIPIQAQSAALDTSILHRMYAVKYLSQPYPEFTTPEYALLPFKMETNGFPDEANWTATTTKFWTDLKCWPAEIVQDKRPAYEAYYDFLNGQGCNASSIETIDIAPQTRYRMQYLGWHNSAYSSQFLVRSTTCPAQYAHQFLATMAVGPVDSPRVTAIFCEPSYWKQRVQVTVPTDTFHPNDASIEELAPPEELPPTEFNNTGFEYLLGSSVSEVQDAARDYSHNIILDQFDQLNDTRWDWPLSPLVGFVVGKHERPIEDYFDAEVMEDRFRAIHKSVFALAFNSLLSDVPQADQAVASAQPSEGTVEFVVYGILVSRTISAIVEALLVIVGLKTILLHFLALRLKSNLSADPSTLGDLVTILRNSPQLLDVISPKYGTFDKTKSEFESGGVSDPRLRLKCGCSRSDGTMMIGVTDTRKPFDIPVERRAKSGDGNDEYYEPVRPLILRRVSGIIFVLLLAITLGVLTFLKNQEKRLGGLPRPTDRFEVLQLLENYIPTAIATLIEPFWVLATRLLCIFQPFNDLRPQKKASQAKKAMNLDYTSLPPQLSIWRALRAGHVLISVVCLVALLANVLAVGLGGLFNEKPVPVTHPIDLVHLRSERFQLDKMGSSTNNDARQDDNMFSVKSNFTLGTQMPPWATAEYYFQPFAAISPNPHNSTEMFRGRTRGYGLDITCSEAQTTKPVNDTLPKEIIVDVRSFNEEHGITDPACPGLSQLGRGEMSNKTSSTEGAWGSCTKLGAMILYWGRMTYTPERTVDYRAYACQSKFKTALFDVTIDSDGHILSYERASDFTDNLGYDRSWNDTIRLVEMVTGHMTTNAVSWHPNSMSLSWFIDVLKASLGEKILDPNESIPDPSVMLPATMDIWRRAFAYLLASDAVPYQPLEENQPAFGGTRFSTETRIFMETSAFIISVSILALYVVVATFMYGFSMDFFLPRMPTTIASILEFMAPSRALRDDSPISETRFAFGRYIGRDGRRHVGIEYAELVVPIDTVALKRGSKSRAHRILFGRCKRSDTLIGDDPRSKA</sequence>
<comment type="caution">
    <text evidence="3">The sequence shown here is derived from an EMBL/GenBank/DDBJ whole genome shotgun (WGS) entry which is preliminary data.</text>
</comment>
<feature type="transmembrane region" description="Helical" evidence="2">
    <location>
        <begin position="656"/>
        <end position="679"/>
    </location>
</feature>
<dbReference type="OrthoDB" id="3248909at2759"/>
<name>A0A084FX39_PSEDA</name>
<feature type="transmembrane region" description="Helical" evidence="2">
    <location>
        <begin position="592"/>
        <end position="615"/>
    </location>
</feature>
<feature type="region of interest" description="Disordered" evidence="1">
    <location>
        <begin position="806"/>
        <end position="825"/>
    </location>
</feature>
<dbReference type="OMA" id="ARRKHWV"/>
<feature type="transmembrane region" description="Helical" evidence="2">
    <location>
        <begin position="1004"/>
        <end position="1025"/>
    </location>
</feature>
<feature type="transmembrane region" description="Helical" evidence="2">
    <location>
        <begin position="547"/>
        <end position="566"/>
    </location>
</feature>
<feature type="transmembrane region" description="Helical" evidence="2">
    <location>
        <begin position="419"/>
        <end position="440"/>
    </location>
</feature>
<dbReference type="Proteomes" id="UP000028545">
    <property type="component" value="Unassembled WGS sequence"/>
</dbReference>
<dbReference type="KEGG" id="sapo:SAPIO_CDS9586"/>
<proteinExistence type="predicted"/>
<evidence type="ECO:0000313" key="4">
    <source>
        <dbReference type="Proteomes" id="UP000028545"/>
    </source>
</evidence>
<organism evidence="3 4">
    <name type="scientific">Pseudallescheria apiosperma</name>
    <name type="common">Scedosporium apiospermum</name>
    <dbReference type="NCBI Taxonomy" id="563466"/>
    <lineage>
        <taxon>Eukaryota</taxon>
        <taxon>Fungi</taxon>
        <taxon>Dikarya</taxon>
        <taxon>Ascomycota</taxon>
        <taxon>Pezizomycotina</taxon>
        <taxon>Sordariomycetes</taxon>
        <taxon>Hypocreomycetidae</taxon>
        <taxon>Microascales</taxon>
        <taxon>Microascaceae</taxon>
        <taxon>Scedosporium</taxon>
    </lineage>
</organism>
<dbReference type="PANTHER" id="PTHR37544">
    <property type="entry name" value="SPRAY-RELATED"/>
    <property type="match status" value="1"/>
</dbReference>
<dbReference type="RefSeq" id="XP_016639450.1">
    <property type="nucleotide sequence ID" value="XM_016790940.1"/>
</dbReference>
<dbReference type="EMBL" id="JOWA01000143">
    <property type="protein sequence ID" value="KEZ39651.1"/>
    <property type="molecule type" value="Genomic_DNA"/>
</dbReference>